<evidence type="ECO:0000313" key="1">
    <source>
        <dbReference type="EMBL" id="MBB4939559.1"/>
    </source>
</evidence>
<gene>
    <name evidence="1" type="ORF">FHR32_003864</name>
</gene>
<comment type="caution">
    <text evidence="1">The sequence shown here is derived from an EMBL/GenBank/DDBJ whole genome shotgun (WGS) entry which is preliminary data.</text>
</comment>
<dbReference type="AlphaFoldDB" id="A0A7W7RWL1"/>
<keyword evidence="2" id="KW-1185">Reference proteome</keyword>
<sequence length="82" mass="8796">MTREGEEDPGVLLEEGDDLLLTQLDGQQSLSCQTIVPLPQRPPLPGIRRGCRVGLTGMDGIGTCRGAAGGRFRSGSGVWWWS</sequence>
<reference evidence="1 2" key="1">
    <citation type="submission" date="2020-08" db="EMBL/GenBank/DDBJ databases">
        <title>Sequencing the genomes of 1000 actinobacteria strains.</title>
        <authorList>
            <person name="Klenk H.-P."/>
        </authorList>
    </citation>
    <scope>NUCLEOTIDE SEQUENCE [LARGE SCALE GENOMIC DNA]</scope>
    <source>
        <strain evidence="1 2">DSM 43023</strain>
    </source>
</reference>
<proteinExistence type="predicted"/>
<dbReference type="EMBL" id="JACHJU010000001">
    <property type="protein sequence ID" value="MBB4939559.1"/>
    <property type="molecule type" value="Genomic_DNA"/>
</dbReference>
<dbReference type="RefSeq" id="WP_184755516.1">
    <property type="nucleotide sequence ID" value="NZ_BAABEK010000007.1"/>
</dbReference>
<evidence type="ECO:0000313" key="2">
    <source>
        <dbReference type="Proteomes" id="UP000534286"/>
    </source>
</evidence>
<accession>A0A7W7RWL1</accession>
<name>A0A7W7RWL1_9ACTN</name>
<dbReference type="Proteomes" id="UP000534286">
    <property type="component" value="Unassembled WGS sequence"/>
</dbReference>
<organism evidence="1 2">
    <name type="scientific">Streptosporangium album</name>
    <dbReference type="NCBI Taxonomy" id="47479"/>
    <lineage>
        <taxon>Bacteria</taxon>
        <taxon>Bacillati</taxon>
        <taxon>Actinomycetota</taxon>
        <taxon>Actinomycetes</taxon>
        <taxon>Streptosporangiales</taxon>
        <taxon>Streptosporangiaceae</taxon>
        <taxon>Streptosporangium</taxon>
    </lineage>
</organism>
<protein>
    <submittedName>
        <fullName evidence="1">Uncharacterized protein</fullName>
    </submittedName>
</protein>